<keyword evidence="3" id="KW-1185">Reference proteome</keyword>
<evidence type="ECO:0000313" key="2">
    <source>
        <dbReference type="EMBL" id="CCK32616.1"/>
    </source>
</evidence>
<dbReference type="KEGG" id="sdv:BN159_8238"/>
<evidence type="ECO:0000256" key="1">
    <source>
        <dbReference type="SAM" id="MobiDB-lite"/>
    </source>
</evidence>
<dbReference type="STRING" id="1214101.BN159_8238"/>
<reference evidence="2 3" key="1">
    <citation type="journal article" date="2012" name="J. Bacteriol.">
        <title>Genome sequence of the bacterium Streptomyces davawensis JCM 4913 and heterologous production of the unique antibiotic roseoflavin.</title>
        <authorList>
            <person name="Jankowitsch F."/>
            <person name="Schwarz J."/>
            <person name="Ruckert C."/>
            <person name="Gust B."/>
            <person name="Szczepanowski R."/>
            <person name="Blom J."/>
            <person name="Pelzer S."/>
            <person name="Kalinowski J."/>
            <person name="Mack M."/>
        </authorList>
    </citation>
    <scope>NUCLEOTIDE SEQUENCE [LARGE SCALE GENOMIC DNA]</scope>
    <source>
        <strain evidence="3">DSM 101723 / JCM 4913 / KCC S-0913 / 768</strain>
    </source>
</reference>
<dbReference type="EMBL" id="HE971709">
    <property type="protein sequence ID" value="CCK32616.1"/>
    <property type="molecule type" value="Genomic_DNA"/>
</dbReference>
<evidence type="ECO:0000313" key="3">
    <source>
        <dbReference type="Proteomes" id="UP000008043"/>
    </source>
</evidence>
<protein>
    <submittedName>
        <fullName evidence="2">Uncharacterized protein</fullName>
    </submittedName>
</protein>
<proteinExistence type="predicted"/>
<dbReference type="AlphaFoldDB" id="K4R8J4"/>
<name>K4R8J4_STRDJ</name>
<dbReference type="HOGENOM" id="CLU_3398697_0_0_11"/>
<sequence>MDDEGRRTERRHPSSNPRNPFAENSYAMENR</sequence>
<organism evidence="2 3">
    <name type="scientific">Streptomyces davaonensis (strain DSM 101723 / JCM 4913 / KCC S-0913 / 768)</name>
    <dbReference type="NCBI Taxonomy" id="1214101"/>
    <lineage>
        <taxon>Bacteria</taxon>
        <taxon>Bacillati</taxon>
        <taxon>Actinomycetota</taxon>
        <taxon>Actinomycetes</taxon>
        <taxon>Kitasatosporales</taxon>
        <taxon>Streptomycetaceae</taxon>
        <taxon>Streptomyces</taxon>
    </lineage>
</organism>
<gene>
    <name evidence="2" type="ORF">BN159_8238</name>
</gene>
<feature type="region of interest" description="Disordered" evidence="1">
    <location>
        <begin position="1"/>
        <end position="31"/>
    </location>
</feature>
<dbReference type="Proteomes" id="UP000008043">
    <property type="component" value="Chromosome"/>
</dbReference>
<accession>K4R8J4</accession>